<sequence length="651" mass="70020">MGAIALLVISGAGPASASASESESGPAPAPGPPIPHPEPGEPLTEEDVNAWLDGQIPAALEDAGIAGASVSVVHDGEILTSRGYGYSDVEEREKVDPDETLFRMASISKTFTATAVMKLVEEGQIDLDTDVNEYLDFPMETSFDEPVTMRHLLTHTAGFEEEYRNVILPPDTDVELRDVVATEDPPEQVYEPGTTPSYSNHGYALAGYIVENVSGMSFEEYVAQNVFEPAGMDSSTFEQPLPEELESRLSKGYATADQAPSPFETVNDFPAGAVTSSATDMGRYMLAHLGHTQNSELLQPDTLSLMKEPATSSDTLGTLAEGPQMTLGFFQEGRSDLGMVGHGGDTMVFHSQMNLLPEQDTGFFISLNSSGHQATDSLNLRSSLMEGFTSRYFPASGEKDTEVEPTAAEHAAVAEGTYVSARRPGSTFMSASEPLDSEMQITAREDGTIVANPGPETFHPTEYEEIAPWVWREVDGHRMLTMRVVDGEVEAIGYASAFTMLPVEPERHSSVVLPIFVSSLVVLIVTLISWLVGPIVRRTLSLPKRAPEGRWARVLTRVGVGSAVLALAGWTSAILMISGLTDVPTVLLRMIQALQVVGILGVIPAAVALFNDIRHRTGWKRYVGSALVLLALLGIAWCAVVLNLVADTVSY</sequence>
<feature type="transmembrane region" description="Helical" evidence="2">
    <location>
        <begin position="554"/>
        <end position="578"/>
    </location>
</feature>
<dbReference type="InterPro" id="IPR012338">
    <property type="entry name" value="Beta-lactam/transpept-like"/>
</dbReference>
<evidence type="ECO:0000256" key="1">
    <source>
        <dbReference type="SAM" id="MobiDB-lite"/>
    </source>
</evidence>
<gene>
    <name evidence="5" type="ORF">F4561_000324</name>
</gene>
<reference evidence="5 6" key="1">
    <citation type="submission" date="2020-08" db="EMBL/GenBank/DDBJ databases">
        <title>Sequencing the genomes of 1000 actinobacteria strains.</title>
        <authorList>
            <person name="Klenk H.-P."/>
        </authorList>
    </citation>
    <scope>NUCLEOTIDE SEQUENCE [LARGE SCALE GENOMIC DNA]</scope>
    <source>
        <strain evidence="5 6">DSM 102030</strain>
    </source>
</reference>
<keyword evidence="2" id="KW-0472">Membrane</keyword>
<feature type="transmembrane region" description="Helical" evidence="2">
    <location>
        <begin position="511"/>
        <end position="533"/>
    </location>
</feature>
<evidence type="ECO:0000259" key="4">
    <source>
        <dbReference type="Pfam" id="PF00144"/>
    </source>
</evidence>
<feature type="chain" id="PRO_5030799456" evidence="3">
    <location>
        <begin position="18"/>
        <end position="651"/>
    </location>
</feature>
<dbReference type="Proteomes" id="UP000523007">
    <property type="component" value="Unassembled WGS sequence"/>
</dbReference>
<feature type="compositionally biased region" description="Pro residues" evidence="1">
    <location>
        <begin position="27"/>
        <end position="37"/>
    </location>
</feature>
<dbReference type="Gene3D" id="3.40.710.10">
    <property type="entry name" value="DD-peptidase/beta-lactamase superfamily"/>
    <property type="match status" value="1"/>
</dbReference>
<dbReference type="InterPro" id="IPR050491">
    <property type="entry name" value="AmpC-like"/>
</dbReference>
<evidence type="ECO:0000313" key="6">
    <source>
        <dbReference type="Proteomes" id="UP000523007"/>
    </source>
</evidence>
<organism evidence="5 6">
    <name type="scientific">Lipingzhangella halophila</name>
    <dbReference type="NCBI Taxonomy" id="1783352"/>
    <lineage>
        <taxon>Bacteria</taxon>
        <taxon>Bacillati</taxon>
        <taxon>Actinomycetota</taxon>
        <taxon>Actinomycetes</taxon>
        <taxon>Streptosporangiales</taxon>
        <taxon>Nocardiopsidaceae</taxon>
        <taxon>Lipingzhangella</taxon>
    </lineage>
</organism>
<feature type="transmembrane region" description="Helical" evidence="2">
    <location>
        <begin position="622"/>
        <end position="646"/>
    </location>
</feature>
<accession>A0A7W7W188</accession>
<name>A0A7W7W188_9ACTN</name>
<dbReference type="EMBL" id="JACHJT010000001">
    <property type="protein sequence ID" value="MBB4929504.1"/>
    <property type="molecule type" value="Genomic_DNA"/>
</dbReference>
<feature type="signal peptide" evidence="3">
    <location>
        <begin position="1"/>
        <end position="17"/>
    </location>
</feature>
<feature type="region of interest" description="Disordered" evidence="1">
    <location>
        <begin position="15"/>
        <end position="45"/>
    </location>
</feature>
<evidence type="ECO:0000256" key="2">
    <source>
        <dbReference type="SAM" id="Phobius"/>
    </source>
</evidence>
<keyword evidence="3" id="KW-0732">Signal</keyword>
<dbReference type="InterPro" id="IPR001466">
    <property type="entry name" value="Beta-lactam-related"/>
</dbReference>
<keyword evidence="6" id="KW-1185">Reference proteome</keyword>
<dbReference type="PANTHER" id="PTHR46825:SF9">
    <property type="entry name" value="BETA-LACTAMASE-RELATED DOMAIN-CONTAINING PROTEIN"/>
    <property type="match status" value="1"/>
</dbReference>
<proteinExistence type="predicted"/>
<feature type="compositionally biased region" description="Low complexity" evidence="1">
    <location>
        <begin position="15"/>
        <end position="26"/>
    </location>
</feature>
<feature type="domain" description="Beta-lactamase-related" evidence="4">
    <location>
        <begin position="56"/>
        <end position="372"/>
    </location>
</feature>
<dbReference type="Pfam" id="PF00144">
    <property type="entry name" value="Beta-lactamase"/>
    <property type="match status" value="1"/>
</dbReference>
<keyword evidence="2" id="KW-1133">Transmembrane helix</keyword>
<comment type="caution">
    <text evidence="5">The sequence shown here is derived from an EMBL/GenBank/DDBJ whole genome shotgun (WGS) entry which is preliminary data.</text>
</comment>
<dbReference type="SUPFAM" id="SSF56601">
    <property type="entry name" value="beta-lactamase/transpeptidase-like"/>
    <property type="match status" value="1"/>
</dbReference>
<dbReference type="PANTHER" id="PTHR46825">
    <property type="entry name" value="D-ALANYL-D-ALANINE-CARBOXYPEPTIDASE/ENDOPEPTIDASE AMPH"/>
    <property type="match status" value="1"/>
</dbReference>
<keyword evidence="2" id="KW-0812">Transmembrane</keyword>
<dbReference type="RefSeq" id="WP_184574055.1">
    <property type="nucleotide sequence ID" value="NZ_JACHJT010000001.1"/>
</dbReference>
<evidence type="ECO:0000313" key="5">
    <source>
        <dbReference type="EMBL" id="MBB4929504.1"/>
    </source>
</evidence>
<protein>
    <submittedName>
        <fullName evidence="5">CubicO group peptidase (Beta-lactamase class C family)</fullName>
    </submittedName>
</protein>
<feature type="transmembrane region" description="Helical" evidence="2">
    <location>
        <begin position="590"/>
        <end position="610"/>
    </location>
</feature>
<evidence type="ECO:0000256" key="3">
    <source>
        <dbReference type="SAM" id="SignalP"/>
    </source>
</evidence>
<dbReference type="AlphaFoldDB" id="A0A7W7W188"/>